<dbReference type="RefSeq" id="WP_132141828.1">
    <property type="nucleotide sequence ID" value="NZ_SMCS01000001.1"/>
</dbReference>
<name>A0A4R3YZ26_9GAMM</name>
<dbReference type="GO" id="GO:0005886">
    <property type="term" value="C:plasma membrane"/>
    <property type="evidence" value="ECO:0007669"/>
    <property type="project" value="UniProtKB-SubCell"/>
</dbReference>
<dbReference type="AlphaFoldDB" id="A0A4R3YZ26"/>
<protein>
    <submittedName>
        <fullName evidence="9">Subunit length determinant protein</fullName>
    </submittedName>
</protein>
<keyword evidence="4 7" id="KW-1133">Transmembrane helix</keyword>
<feature type="domain" description="Polysaccharide chain length determinant N-terminal" evidence="8">
    <location>
        <begin position="4"/>
        <end position="57"/>
    </location>
</feature>
<dbReference type="GO" id="GO:0004713">
    <property type="term" value="F:protein tyrosine kinase activity"/>
    <property type="evidence" value="ECO:0007669"/>
    <property type="project" value="TreeGrafter"/>
</dbReference>
<dbReference type="Proteomes" id="UP000295645">
    <property type="component" value="Unassembled WGS sequence"/>
</dbReference>
<reference evidence="9 10" key="1">
    <citation type="submission" date="2019-03" db="EMBL/GenBank/DDBJ databases">
        <title>Above-ground endophytic microbial communities from plants in different locations in the United States.</title>
        <authorList>
            <person name="Frank C."/>
        </authorList>
    </citation>
    <scope>NUCLEOTIDE SEQUENCE [LARGE SCALE GENOMIC DNA]</scope>
    <source>
        <strain evidence="9 10">LP_13_YM</strain>
    </source>
</reference>
<keyword evidence="10" id="KW-1185">Reference proteome</keyword>
<dbReference type="EMBL" id="SMCS01000001">
    <property type="protein sequence ID" value="TCV97812.1"/>
    <property type="molecule type" value="Genomic_DNA"/>
</dbReference>
<evidence type="ECO:0000256" key="3">
    <source>
        <dbReference type="ARBA" id="ARBA00022692"/>
    </source>
</evidence>
<evidence type="ECO:0000256" key="4">
    <source>
        <dbReference type="ARBA" id="ARBA00022989"/>
    </source>
</evidence>
<evidence type="ECO:0000313" key="9">
    <source>
        <dbReference type="EMBL" id="TCV97812.1"/>
    </source>
</evidence>
<keyword evidence="6" id="KW-0175">Coiled coil</keyword>
<comment type="caution">
    <text evidence="9">The sequence shown here is derived from an EMBL/GenBank/DDBJ whole genome shotgun (WGS) entry which is preliminary data.</text>
</comment>
<dbReference type="InterPro" id="IPR050445">
    <property type="entry name" value="Bact_polysacc_biosynth/exp"/>
</dbReference>
<keyword evidence="2" id="KW-1003">Cell membrane</keyword>
<evidence type="ECO:0000256" key="7">
    <source>
        <dbReference type="SAM" id="Phobius"/>
    </source>
</evidence>
<evidence type="ECO:0000256" key="1">
    <source>
        <dbReference type="ARBA" id="ARBA00004651"/>
    </source>
</evidence>
<evidence type="ECO:0000313" key="10">
    <source>
        <dbReference type="Proteomes" id="UP000295645"/>
    </source>
</evidence>
<proteinExistence type="predicted"/>
<evidence type="ECO:0000256" key="5">
    <source>
        <dbReference type="ARBA" id="ARBA00023136"/>
    </source>
</evidence>
<dbReference type="PANTHER" id="PTHR32309">
    <property type="entry name" value="TYROSINE-PROTEIN KINASE"/>
    <property type="match status" value="1"/>
</dbReference>
<dbReference type="OrthoDB" id="6006748at2"/>
<gene>
    <name evidence="9" type="ORF">EC912_101829</name>
</gene>
<feature type="coiled-coil region" evidence="6">
    <location>
        <begin position="151"/>
        <end position="210"/>
    </location>
</feature>
<feature type="transmembrane region" description="Helical" evidence="7">
    <location>
        <begin position="237"/>
        <end position="256"/>
    </location>
</feature>
<evidence type="ECO:0000259" key="8">
    <source>
        <dbReference type="Pfam" id="PF02706"/>
    </source>
</evidence>
<dbReference type="InterPro" id="IPR003856">
    <property type="entry name" value="LPS_length_determ_N"/>
</dbReference>
<keyword evidence="5 7" id="KW-0472">Membrane</keyword>
<comment type="subcellular location">
    <subcellularLocation>
        <location evidence="1">Cell membrane</location>
        <topology evidence="1">Multi-pass membrane protein</topology>
    </subcellularLocation>
</comment>
<accession>A0A4R3YZ26</accession>
<evidence type="ECO:0000256" key="6">
    <source>
        <dbReference type="SAM" id="Coils"/>
    </source>
</evidence>
<dbReference type="Pfam" id="PF02706">
    <property type="entry name" value="Wzz"/>
    <property type="match status" value="1"/>
</dbReference>
<dbReference type="PANTHER" id="PTHR32309:SF13">
    <property type="entry name" value="FERRIC ENTEROBACTIN TRANSPORT PROTEIN FEPE"/>
    <property type="match status" value="1"/>
</dbReference>
<feature type="transmembrane region" description="Helical" evidence="7">
    <location>
        <begin position="21"/>
        <end position="39"/>
    </location>
</feature>
<evidence type="ECO:0000256" key="2">
    <source>
        <dbReference type="ARBA" id="ARBA00022475"/>
    </source>
</evidence>
<sequence>MEQDDIYLIDMWRVLLRQWRWFVAVLIVVLALTFAYTRVARDQWEATAWIQIGQIAPAPAGQDPKVESLLRVIERLETVAFQDEVVRSIGLTVESREASLYRKSMKLDPEPYANLIKMRVRAYSPRQAADLVTATVTRLEAIHRQIGEVPLRLANQRLDEIEADLRTAQADRDRLSRDAGTGTGLASVLLASKNEDIRALQQARSELVARLVPNYTFETSMPWPIYVPERKAFPNPVLIWGIGLLTGLFLGGLAAVGRDAMRRTRR</sequence>
<organism evidence="9 10">
    <name type="scientific">Luteibacter rhizovicinus</name>
    <dbReference type="NCBI Taxonomy" id="242606"/>
    <lineage>
        <taxon>Bacteria</taxon>
        <taxon>Pseudomonadati</taxon>
        <taxon>Pseudomonadota</taxon>
        <taxon>Gammaproteobacteria</taxon>
        <taxon>Lysobacterales</taxon>
        <taxon>Rhodanobacteraceae</taxon>
        <taxon>Luteibacter</taxon>
    </lineage>
</organism>
<keyword evidence="3 7" id="KW-0812">Transmembrane</keyword>